<name>A0A426TVZ5_9CHLR</name>
<dbReference type="AlphaFoldDB" id="A0A426TVZ5"/>
<protein>
    <submittedName>
        <fullName evidence="1">Uncharacterized protein</fullName>
    </submittedName>
</protein>
<dbReference type="Proteomes" id="UP000280307">
    <property type="component" value="Unassembled WGS sequence"/>
</dbReference>
<evidence type="ECO:0000313" key="1">
    <source>
        <dbReference type="EMBL" id="RRR69620.1"/>
    </source>
</evidence>
<organism evidence="1 2">
    <name type="scientific">Candidatus Viridilinea halotolerans</name>
    <dbReference type="NCBI Taxonomy" id="2491704"/>
    <lineage>
        <taxon>Bacteria</taxon>
        <taxon>Bacillati</taxon>
        <taxon>Chloroflexota</taxon>
        <taxon>Chloroflexia</taxon>
        <taxon>Chloroflexales</taxon>
        <taxon>Chloroflexineae</taxon>
        <taxon>Oscillochloridaceae</taxon>
        <taxon>Candidatus Viridilinea</taxon>
    </lineage>
</organism>
<comment type="caution">
    <text evidence="1">The sequence shown here is derived from an EMBL/GenBank/DDBJ whole genome shotgun (WGS) entry which is preliminary data.</text>
</comment>
<evidence type="ECO:0000313" key="2">
    <source>
        <dbReference type="Proteomes" id="UP000280307"/>
    </source>
</evidence>
<dbReference type="EMBL" id="RSAS01000609">
    <property type="protein sequence ID" value="RRR69620.1"/>
    <property type="molecule type" value="Genomic_DNA"/>
</dbReference>
<sequence>MKITITNTIEYTEQQLSDEQAALTSEIYDVLIEECANAEAALYLARYAAAEKLTDLLAYAAGWDARAAYGPRA</sequence>
<feature type="non-terminal residue" evidence="1">
    <location>
        <position position="73"/>
    </location>
</feature>
<accession>A0A426TVZ5</accession>
<proteinExistence type="predicted"/>
<reference evidence="1 2" key="1">
    <citation type="submission" date="2018-12" db="EMBL/GenBank/DDBJ databases">
        <title>Genome Sequence of Candidatus Viridilinea halotolerans isolated from saline sulfide-rich spring.</title>
        <authorList>
            <person name="Grouzdev D.S."/>
            <person name="Burganskaya E.I."/>
            <person name="Krutkina M.S."/>
            <person name="Sukhacheva M.V."/>
            <person name="Gorlenko V.M."/>
        </authorList>
    </citation>
    <scope>NUCLEOTIDE SEQUENCE [LARGE SCALE GENOMIC DNA]</scope>
    <source>
        <strain evidence="1">Chok-6</strain>
    </source>
</reference>
<gene>
    <name evidence="1" type="ORF">EI684_15165</name>
</gene>